<name>A0ABV9AXF4_9ACTN</name>
<keyword evidence="1" id="KW-1133">Transmembrane helix</keyword>
<gene>
    <name evidence="2" type="ORF">ACFPIH_34180</name>
</gene>
<feature type="transmembrane region" description="Helical" evidence="1">
    <location>
        <begin position="20"/>
        <end position="45"/>
    </location>
</feature>
<protein>
    <submittedName>
        <fullName evidence="2">DUF6332 family protein</fullName>
    </submittedName>
</protein>
<dbReference type="RefSeq" id="WP_381167041.1">
    <property type="nucleotide sequence ID" value="NZ_JBHSFK010000026.1"/>
</dbReference>
<proteinExistence type="predicted"/>
<sequence>MSGYGGRRTQAERDAMTVEIGYALVSAVFAAALALGAVAGPAALFELPDPAEWLLPRAGLALAGLLFVVRAVSVLLRFPSGGRGGVQPSQPGRTSPDS</sequence>
<comment type="caution">
    <text evidence="2">The sequence shown here is derived from an EMBL/GenBank/DDBJ whole genome shotgun (WGS) entry which is preliminary data.</text>
</comment>
<keyword evidence="1" id="KW-0812">Transmembrane</keyword>
<dbReference type="EMBL" id="JBHSFK010000026">
    <property type="protein sequence ID" value="MFC4504499.1"/>
    <property type="molecule type" value="Genomic_DNA"/>
</dbReference>
<dbReference type="Proteomes" id="UP001595839">
    <property type="component" value="Unassembled WGS sequence"/>
</dbReference>
<dbReference type="InterPro" id="IPR046295">
    <property type="entry name" value="DUF6332"/>
</dbReference>
<organism evidence="2 3">
    <name type="scientific">Streptomyces vulcanius</name>
    <dbReference type="NCBI Taxonomy" id="1441876"/>
    <lineage>
        <taxon>Bacteria</taxon>
        <taxon>Bacillati</taxon>
        <taxon>Actinomycetota</taxon>
        <taxon>Actinomycetes</taxon>
        <taxon>Kitasatosporales</taxon>
        <taxon>Streptomycetaceae</taxon>
        <taxon>Streptomyces</taxon>
    </lineage>
</organism>
<evidence type="ECO:0000313" key="2">
    <source>
        <dbReference type="EMBL" id="MFC4504499.1"/>
    </source>
</evidence>
<reference evidence="3" key="1">
    <citation type="journal article" date="2019" name="Int. J. Syst. Evol. Microbiol.">
        <title>The Global Catalogue of Microorganisms (GCM) 10K type strain sequencing project: providing services to taxonomists for standard genome sequencing and annotation.</title>
        <authorList>
            <consortium name="The Broad Institute Genomics Platform"/>
            <consortium name="The Broad Institute Genome Sequencing Center for Infectious Disease"/>
            <person name="Wu L."/>
            <person name="Ma J."/>
        </authorList>
    </citation>
    <scope>NUCLEOTIDE SEQUENCE [LARGE SCALE GENOMIC DNA]</scope>
    <source>
        <strain evidence="3">CGMCC 4.7177</strain>
    </source>
</reference>
<keyword evidence="3" id="KW-1185">Reference proteome</keyword>
<keyword evidence="1" id="KW-0472">Membrane</keyword>
<accession>A0ABV9AXF4</accession>
<feature type="transmembrane region" description="Helical" evidence="1">
    <location>
        <begin position="57"/>
        <end position="76"/>
    </location>
</feature>
<dbReference type="Pfam" id="PF19857">
    <property type="entry name" value="DUF6332"/>
    <property type="match status" value="1"/>
</dbReference>
<evidence type="ECO:0000256" key="1">
    <source>
        <dbReference type="SAM" id="Phobius"/>
    </source>
</evidence>
<evidence type="ECO:0000313" key="3">
    <source>
        <dbReference type="Proteomes" id="UP001595839"/>
    </source>
</evidence>